<dbReference type="EMBL" id="BK014762">
    <property type="protein sequence ID" value="DAD74612.1"/>
    <property type="molecule type" value="Genomic_DNA"/>
</dbReference>
<protein>
    <submittedName>
        <fullName evidence="1">DNA polymerase A</fullName>
    </submittedName>
</protein>
<accession>A0A8S5LXB9</accession>
<dbReference type="InterPro" id="IPR043502">
    <property type="entry name" value="DNA/RNA_pol_sf"/>
</dbReference>
<organism evidence="1">
    <name type="scientific">Myoviridae sp. ctZgq1</name>
    <dbReference type="NCBI Taxonomy" id="2826666"/>
    <lineage>
        <taxon>Viruses</taxon>
        <taxon>Duplodnaviria</taxon>
        <taxon>Heunggongvirae</taxon>
        <taxon>Uroviricota</taxon>
        <taxon>Caudoviricetes</taxon>
    </lineage>
</organism>
<sequence>MYVMEVVYECPEEYVEEAEERIKAIMAKPFGENVSLKVELKSDSDSGNSYNEAK</sequence>
<dbReference type="Gene3D" id="3.30.70.370">
    <property type="match status" value="1"/>
</dbReference>
<evidence type="ECO:0000313" key="1">
    <source>
        <dbReference type="EMBL" id="DAD74612.1"/>
    </source>
</evidence>
<proteinExistence type="predicted"/>
<reference evidence="1" key="1">
    <citation type="journal article" date="2021" name="Proc. Natl. Acad. Sci. U.S.A.">
        <title>A Catalog of Tens of Thousands of Viruses from Human Metagenomes Reveals Hidden Associations with Chronic Diseases.</title>
        <authorList>
            <person name="Tisza M.J."/>
            <person name="Buck C.B."/>
        </authorList>
    </citation>
    <scope>NUCLEOTIDE SEQUENCE</scope>
    <source>
        <strain evidence="1">CtZgq1</strain>
    </source>
</reference>
<dbReference type="SUPFAM" id="SSF56672">
    <property type="entry name" value="DNA/RNA polymerases"/>
    <property type="match status" value="1"/>
</dbReference>
<name>A0A8S5LXB9_9CAUD</name>